<dbReference type="PANTHER" id="PTHR24393:SF34">
    <property type="entry name" value="PR_SET DOMAIN 13"/>
    <property type="match status" value="1"/>
</dbReference>
<reference evidence="11 12" key="1">
    <citation type="submission" date="2015-12" db="EMBL/GenBank/DDBJ databases">
        <title>The genome of Folsomia candida.</title>
        <authorList>
            <person name="Faddeeva A."/>
            <person name="Derks M.F."/>
            <person name="Anvar Y."/>
            <person name="Smit S."/>
            <person name="Van Straalen N."/>
            <person name="Roelofs D."/>
        </authorList>
    </citation>
    <scope>NUCLEOTIDE SEQUENCE [LARGE SCALE GENOMIC DNA]</scope>
    <source>
        <strain evidence="11 12">VU population</strain>
        <tissue evidence="11">Whole body</tissue>
    </source>
</reference>
<feature type="domain" description="C2H2-type" evidence="10">
    <location>
        <begin position="97"/>
        <end position="126"/>
    </location>
</feature>
<dbReference type="FunFam" id="3.30.160.60:FF:000145">
    <property type="entry name" value="Zinc finger protein 574"/>
    <property type="match status" value="1"/>
</dbReference>
<gene>
    <name evidence="11" type="ORF">Fcan01_17901</name>
</gene>
<evidence type="ECO:0000259" key="10">
    <source>
        <dbReference type="PROSITE" id="PS50157"/>
    </source>
</evidence>
<dbReference type="OMA" id="PIITHTR"/>
<comment type="caution">
    <text evidence="11">The sequence shown here is derived from an EMBL/GenBank/DDBJ whole genome shotgun (WGS) entry which is preliminary data.</text>
</comment>
<dbReference type="Pfam" id="PF00096">
    <property type="entry name" value="zf-C2H2"/>
    <property type="match status" value="5"/>
</dbReference>
<protein>
    <submittedName>
        <fullName evidence="11">Zinc finger protein 26</fullName>
    </submittedName>
</protein>
<dbReference type="EMBL" id="LNIX01000013">
    <property type="protein sequence ID" value="OXA47567.1"/>
    <property type="molecule type" value="Genomic_DNA"/>
</dbReference>
<dbReference type="Pfam" id="PF13894">
    <property type="entry name" value="zf-C2H2_4"/>
    <property type="match status" value="1"/>
</dbReference>
<organism evidence="11 12">
    <name type="scientific">Folsomia candida</name>
    <name type="common">Springtail</name>
    <dbReference type="NCBI Taxonomy" id="158441"/>
    <lineage>
        <taxon>Eukaryota</taxon>
        <taxon>Metazoa</taxon>
        <taxon>Ecdysozoa</taxon>
        <taxon>Arthropoda</taxon>
        <taxon>Hexapoda</taxon>
        <taxon>Collembola</taxon>
        <taxon>Entomobryomorpha</taxon>
        <taxon>Isotomoidea</taxon>
        <taxon>Isotomidae</taxon>
        <taxon>Proisotominae</taxon>
        <taxon>Folsomia</taxon>
    </lineage>
</organism>
<evidence type="ECO:0000256" key="8">
    <source>
        <dbReference type="ARBA" id="ARBA00023242"/>
    </source>
</evidence>
<comment type="subcellular location">
    <subcellularLocation>
        <location evidence="1">Nucleus</location>
    </subcellularLocation>
</comment>
<keyword evidence="3" id="KW-0677">Repeat</keyword>
<dbReference type="SUPFAM" id="SSF57667">
    <property type="entry name" value="beta-beta-alpha zinc fingers"/>
    <property type="match status" value="4"/>
</dbReference>
<dbReference type="STRING" id="158441.A0A226DSB6"/>
<keyword evidence="8" id="KW-0539">Nucleus</keyword>
<dbReference type="FunFam" id="3.30.160.60:FF:000621">
    <property type="entry name" value="FLT3-interacting zinc finger 1"/>
    <property type="match status" value="1"/>
</dbReference>
<proteinExistence type="predicted"/>
<feature type="domain" description="C2H2-type" evidence="10">
    <location>
        <begin position="188"/>
        <end position="216"/>
    </location>
</feature>
<keyword evidence="2" id="KW-0479">Metal-binding</keyword>
<dbReference type="Gene3D" id="3.30.160.60">
    <property type="entry name" value="Classic Zinc Finger"/>
    <property type="match status" value="6"/>
</dbReference>
<feature type="domain" description="C2H2-type" evidence="10">
    <location>
        <begin position="37"/>
        <end position="65"/>
    </location>
</feature>
<dbReference type="GO" id="GO:0001228">
    <property type="term" value="F:DNA-binding transcription activator activity, RNA polymerase II-specific"/>
    <property type="evidence" value="ECO:0007669"/>
    <property type="project" value="TreeGrafter"/>
</dbReference>
<evidence type="ECO:0000256" key="6">
    <source>
        <dbReference type="ARBA" id="ARBA00023015"/>
    </source>
</evidence>
<evidence type="ECO:0000256" key="7">
    <source>
        <dbReference type="ARBA" id="ARBA00023163"/>
    </source>
</evidence>
<dbReference type="Proteomes" id="UP000198287">
    <property type="component" value="Unassembled WGS sequence"/>
</dbReference>
<dbReference type="PROSITE" id="PS00028">
    <property type="entry name" value="ZINC_FINGER_C2H2_1"/>
    <property type="match status" value="6"/>
</dbReference>
<evidence type="ECO:0000313" key="11">
    <source>
        <dbReference type="EMBL" id="OXA47567.1"/>
    </source>
</evidence>
<feature type="domain" description="C2H2-type" evidence="10">
    <location>
        <begin position="217"/>
        <end position="245"/>
    </location>
</feature>
<dbReference type="PANTHER" id="PTHR24393">
    <property type="entry name" value="ZINC FINGER PROTEIN"/>
    <property type="match status" value="1"/>
</dbReference>
<keyword evidence="4 9" id="KW-0863">Zinc-finger</keyword>
<keyword evidence="7" id="KW-0804">Transcription</keyword>
<dbReference type="OrthoDB" id="6077919at2759"/>
<evidence type="ECO:0000313" key="12">
    <source>
        <dbReference type="Proteomes" id="UP000198287"/>
    </source>
</evidence>
<keyword evidence="5" id="KW-0862">Zinc</keyword>
<name>A0A226DSB6_FOLCA</name>
<dbReference type="InterPro" id="IPR013087">
    <property type="entry name" value="Znf_C2H2_type"/>
</dbReference>
<dbReference type="GO" id="GO:0005634">
    <property type="term" value="C:nucleus"/>
    <property type="evidence" value="ECO:0007669"/>
    <property type="project" value="UniProtKB-SubCell"/>
</dbReference>
<evidence type="ECO:0000256" key="2">
    <source>
        <dbReference type="ARBA" id="ARBA00022723"/>
    </source>
</evidence>
<accession>A0A226DSB6</accession>
<sequence length="301" mass="35233">MDVKVAKKWDCSECSKSFKANKYLTKHMVTHDPDAKVKCEVCGTFSKNRIALSSHMRTFHSNRKRPSCDTCHRVFFDLRYLRKHIDTVHSTMDRPRFPCTFSGCEKTFLNKGYMAHHVKTEHAQNPARFPCKLCGKEFKTRSHLKQHIPSHTTEKPYNCATCGRGFAHKGQMKNHEMTHFGKSARDVSKCHLCPKTFLTRNGLQGHIRVVHENQRNYPCTFYDKRFSISSHLKRHVEAKHPANKELIHSCDKCEYMSHSKHNCAAHRMRHNAARQECYFCVKKFVTLNELVKHYRVHTLET</sequence>
<evidence type="ECO:0000256" key="4">
    <source>
        <dbReference type="ARBA" id="ARBA00022771"/>
    </source>
</evidence>
<dbReference type="SMART" id="SM00355">
    <property type="entry name" value="ZnF_C2H2"/>
    <property type="match status" value="10"/>
</dbReference>
<dbReference type="GO" id="GO:0000978">
    <property type="term" value="F:RNA polymerase II cis-regulatory region sequence-specific DNA binding"/>
    <property type="evidence" value="ECO:0007669"/>
    <property type="project" value="TreeGrafter"/>
</dbReference>
<feature type="domain" description="C2H2-type" evidence="10">
    <location>
        <begin position="275"/>
        <end position="301"/>
    </location>
</feature>
<dbReference type="GO" id="GO:0008270">
    <property type="term" value="F:zinc ion binding"/>
    <property type="evidence" value="ECO:0007669"/>
    <property type="project" value="UniProtKB-KW"/>
</dbReference>
<dbReference type="PROSITE" id="PS50157">
    <property type="entry name" value="ZINC_FINGER_C2H2_2"/>
    <property type="match status" value="8"/>
</dbReference>
<keyword evidence="6" id="KW-0805">Transcription regulation</keyword>
<evidence type="ECO:0000256" key="1">
    <source>
        <dbReference type="ARBA" id="ARBA00004123"/>
    </source>
</evidence>
<dbReference type="InterPro" id="IPR036236">
    <property type="entry name" value="Znf_C2H2_sf"/>
</dbReference>
<feature type="domain" description="C2H2-type" evidence="10">
    <location>
        <begin position="129"/>
        <end position="156"/>
    </location>
</feature>
<dbReference type="AlphaFoldDB" id="A0A226DSB6"/>
<feature type="domain" description="C2H2-type" evidence="10">
    <location>
        <begin position="157"/>
        <end position="184"/>
    </location>
</feature>
<evidence type="ECO:0000256" key="3">
    <source>
        <dbReference type="ARBA" id="ARBA00022737"/>
    </source>
</evidence>
<evidence type="ECO:0000256" key="5">
    <source>
        <dbReference type="ARBA" id="ARBA00022833"/>
    </source>
</evidence>
<keyword evidence="12" id="KW-1185">Reference proteome</keyword>
<evidence type="ECO:0000256" key="9">
    <source>
        <dbReference type="PROSITE-ProRule" id="PRU00042"/>
    </source>
</evidence>
<feature type="domain" description="C2H2-type" evidence="10">
    <location>
        <begin position="9"/>
        <end position="36"/>
    </location>
</feature>